<sequence>MQTTSKHIVFDIVGTIVTYDSILDALETRLGDRLRAEGVKPAMLGYMWFEISEREYTYLSITGQYHRFFDVFCSIFYRMLWIGGIKEPRSFAADEDLAYIVGHFKDLPLREGAAECLQLLRDAGFTVWGFTAGDTEQVRGYFLNNGIDMPLENFVSCDDTGVGKPALDAYKPLLDQLGSDEKWFAAAHMWDASSAKKAGNGSQDHPGVKGPGMRAWKCHFWNRLEQSATVYIRGWILDIRYRFSG</sequence>
<dbReference type="SUPFAM" id="SSF56784">
    <property type="entry name" value="HAD-like"/>
    <property type="match status" value="1"/>
</dbReference>
<reference evidence="2" key="1">
    <citation type="submission" date="2011-11" db="EMBL/GenBank/DDBJ databases">
        <title>The Genome Sequence of Fusarium oxysporum Cotton.</title>
        <authorList>
            <consortium name="The Broad Institute Genome Sequencing Platform"/>
            <person name="Ma L.-J."/>
            <person name="Gale L.R."/>
            <person name="Schwartz D.C."/>
            <person name="Zhou S."/>
            <person name="Corby-Kistler H."/>
            <person name="Young S.K."/>
            <person name="Zeng Q."/>
            <person name="Gargeya S."/>
            <person name="Fitzgerald M."/>
            <person name="Haas B."/>
            <person name="Abouelleil A."/>
            <person name="Alvarado L."/>
            <person name="Arachchi H.M."/>
            <person name="Berlin A."/>
            <person name="Brown A."/>
            <person name="Chapman S.B."/>
            <person name="Chen Z."/>
            <person name="Dunbar C."/>
            <person name="Freedman E."/>
            <person name="Gearin G."/>
            <person name="Goldberg J."/>
            <person name="Griggs A."/>
            <person name="Gujja S."/>
            <person name="Heiman D."/>
            <person name="Howarth C."/>
            <person name="Larson L."/>
            <person name="Lui A."/>
            <person name="MacDonald P.J.P."/>
            <person name="Montmayeur A."/>
            <person name="Murphy C."/>
            <person name="Neiman D."/>
            <person name="Pearson M."/>
            <person name="Priest M."/>
            <person name="Roberts A."/>
            <person name="Saif S."/>
            <person name="Shea T."/>
            <person name="Shenoy N."/>
            <person name="Sisk P."/>
            <person name="Stolte C."/>
            <person name="Sykes S."/>
            <person name="Wortman J."/>
            <person name="Nusbaum C."/>
            <person name="Birren B."/>
        </authorList>
    </citation>
    <scope>NUCLEOTIDE SEQUENCE [LARGE SCALE GENOMIC DNA]</scope>
    <source>
        <strain evidence="2">25433</strain>
    </source>
</reference>
<proteinExistence type="predicted"/>
<keyword evidence="1" id="KW-0378">Hydrolase</keyword>
<dbReference type="PANTHER" id="PTHR43316:SF4">
    <property type="entry name" value="ACID DEHALOGENASE, PUTATIVE (AFU_ORTHOLOGUE AFUA_8G05870)-RELATED"/>
    <property type="match status" value="1"/>
</dbReference>
<dbReference type="HOGENOM" id="CLU_045011_2_0_1"/>
<dbReference type="EMBL" id="JH657957">
    <property type="protein sequence ID" value="EXM19970.1"/>
    <property type="molecule type" value="Genomic_DNA"/>
</dbReference>
<dbReference type="InterPro" id="IPR036412">
    <property type="entry name" value="HAD-like_sf"/>
</dbReference>
<dbReference type="InterPro" id="IPR023198">
    <property type="entry name" value="PGP-like_dom2"/>
</dbReference>
<dbReference type="AlphaFoldDB" id="X0MHC7"/>
<dbReference type="Gene3D" id="3.40.50.1000">
    <property type="entry name" value="HAD superfamily/HAD-like"/>
    <property type="match status" value="1"/>
</dbReference>
<evidence type="ECO:0000256" key="1">
    <source>
        <dbReference type="ARBA" id="ARBA00022801"/>
    </source>
</evidence>
<dbReference type="OrthoDB" id="2363873at2759"/>
<dbReference type="GO" id="GO:0016787">
    <property type="term" value="F:hydrolase activity"/>
    <property type="evidence" value="ECO:0007669"/>
    <property type="project" value="UniProtKB-KW"/>
</dbReference>
<protein>
    <recommendedName>
        <fullName evidence="3">2-haloalkanoic acid dehalogenase</fullName>
    </recommendedName>
</protein>
<evidence type="ECO:0008006" key="3">
    <source>
        <dbReference type="Google" id="ProtNLM"/>
    </source>
</evidence>
<organism evidence="2">
    <name type="scientific">Fusarium oxysporum f. sp. vasinfectum 25433</name>
    <dbReference type="NCBI Taxonomy" id="1089449"/>
    <lineage>
        <taxon>Eukaryota</taxon>
        <taxon>Fungi</taxon>
        <taxon>Dikarya</taxon>
        <taxon>Ascomycota</taxon>
        <taxon>Pezizomycotina</taxon>
        <taxon>Sordariomycetes</taxon>
        <taxon>Hypocreomycetidae</taxon>
        <taxon>Hypocreales</taxon>
        <taxon>Nectriaceae</taxon>
        <taxon>Fusarium</taxon>
        <taxon>Fusarium oxysporum species complex</taxon>
    </lineage>
</organism>
<accession>X0MHC7</accession>
<dbReference type="InterPro" id="IPR023214">
    <property type="entry name" value="HAD_sf"/>
</dbReference>
<dbReference type="Pfam" id="PF00702">
    <property type="entry name" value="Hydrolase"/>
    <property type="match status" value="1"/>
</dbReference>
<dbReference type="InterPro" id="IPR051540">
    <property type="entry name" value="S-2-haloacid_dehalogenase"/>
</dbReference>
<name>X0MHC7_FUSOX</name>
<dbReference type="Proteomes" id="UP000030701">
    <property type="component" value="Unassembled WGS sequence"/>
</dbReference>
<reference evidence="2" key="2">
    <citation type="submission" date="2012-05" db="EMBL/GenBank/DDBJ databases">
        <title>The Genome Annotation of Fusarium oxysporum Cotton.</title>
        <authorList>
            <consortium name="The Broad Institute Genomics Platform"/>
            <person name="Ma L.-J."/>
            <person name="Corby-Kistler H."/>
            <person name="Broz K."/>
            <person name="Gale L.R."/>
            <person name="Jonkers W."/>
            <person name="O'Donnell K."/>
            <person name="Ploetz R."/>
            <person name="Steinberg C."/>
            <person name="Schwartz D.C."/>
            <person name="VanEtten H."/>
            <person name="Zhou S."/>
            <person name="Young S.K."/>
            <person name="Zeng Q."/>
            <person name="Gargeya S."/>
            <person name="Fitzgerald M."/>
            <person name="Abouelleil A."/>
            <person name="Alvarado L."/>
            <person name="Chapman S.B."/>
            <person name="Gainer-Dewar J."/>
            <person name="Goldberg J."/>
            <person name="Griggs A."/>
            <person name="Gujja S."/>
            <person name="Hansen M."/>
            <person name="Howarth C."/>
            <person name="Imamovic A."/>
            <person name="Ireland A."/>
            <person name="Larimer J."/>
            <person name="McCowan C."/>
            <person name="Murphy C."/>
            <person name="Pearson M."/>
            <person name="Poon T.W."/>
            <person name="Priest M."/>
            <person name="Roberts A."/>
            <person name="Saif S."/>
            <person name="Shea T."/>
            <person name="Sykes S."/>
            <person name="Wortman J."/>
            <person name="Nusbaum C."/>
            <person name="Birren B."/>
        </authorList>
    </citation>
    <scope>NUCLEOTIDE SEQUENCE</scope>
    <source>
        <strain evidence="2">25433</strain>
    </source>
</reference>
<gene>
    <name evidence="2" type="ORF">FOTG_11997</name>
</gene>
<dbReference type="PANTHER" id="PTHR43316">
    <property type="entry name" value="HYDROLASE, HALOACID DELAHOGENASE-RELATED"/>
    <property type="match status" value="1"/>
</dbReference>
<evidence type="ECO:0000313" key="2">
    <source>
        <dbReference type="EMBL" id="EXM19970.1"/>
    </source>
</evidence>
<dbReference type="Gene3D" id="1.10.150.240">
    <property type="entry name" value="Putative phosphatase, domain 2"/>
    <property type="match status" value="1"/>
</dbReference>